<keyword evidence="1" id="KW-1133">Transmembrane helix</keyword>
<dbReference type="Proteomes" id="UP000054485">
    <property type="component" value="Unassembled WGS sequence"/>
</dbReference>
<sequence>MNTSPAVSTSNSIGALTLDGVFGILLAMQMFVLGPRLILSVREYHAKLVADSDAETSMSSIVFQEHVHISTSSTV</sequence>
<evidence type="ECO:0000313" key="3">
    <source>
        <dbReference type="Proteomes" id="UP000054485"/>
    </source>
</evidence>
<dbReference type="HOGENOM" id="CLU_2943367_0_0_1"/>
<gene>
    <name evidence="2" type="ORF">CY34DRAFT_813459</name>
</gene>
<dbReference type="EMBL" id="KN835888">
    <property type="protein sequence ID" value="KIK33689.1"/>
    <property type="molecule type" value="Genomic_DNA"/>
</dbReference>
<feature type="transmembrane region" description="Helical" evidence="1">
    <location>
        <begin position="20"/>
        <end position="39"/>
    </location>
</feature>
<keyword evidence="3" id="KW-1185">Reference proteome</keyword>
<proteinExistence type="predicted"/>
<name>A0A0D0A632_9AGAM</name>
<dbReference type="OrthoDB" id="2685373at2759"/>
<keyword evidence="1" id="KW-0472">Membrane</keyword>
<organism evidence="2 3">
    <name type="scientific">Suillus luteus UH-Slu-Lm8-n1</name>
    <dbReference type="NCBI Taxonomy" id="930992"/>
    <lineage>
        <taxon>Eukaryota</taxon>
        <taxon>Fungi</taxon>
        <taxon>Dikarya</taxon>
        <taxon>Basidiomycota</taxon>
        <taxon>Agaricomycotina</taxon>
        <taxon>Agaricomycetes</taxon>
        <taxon>Agaricomycetidae</taxon>
        <taxon>Boletales</taxon>
        <taxon>Suillineae</taxon>
        <taxon>Suillaceae</taxon>
        <taxon>Suillus</taxon>
    </lineage>
</organism>
<protein>
    <submittedName>
        <fullName evidence="2">Uncharacterized protein</fullName>
    </submittedName>
</protein>
<dbReference type="InParanoid" id="A0A0D0A632"/>
<evidence type="ECO:0000256" key="1">
    <source>
        <dbReference type="SAM" id="Phobius"/>
    </source>
</evidence>
<reference evidence="3" key="2">
    <citation type="submission" date="2015-01" db="EMBL/GenBank/DDBJ databases">
        <title>Evolutionary Origins and Diversification of the Mycorrhizal Mutualists.</title>
        <authorList>
            <consortium name="DOE Joint Genome Institute"/>
            <consortium name="Mycorrhizal Genomics Consortium"/>
            <person name="Kohler A."/>
            <person name="Kuo A."/>
            <person name="Nagy L.G."/>
            <person name="Floudas D."/>
            <person name="Copeland A."/>
            <person name="Barry K.W."/>
            <person name="Cichocki N."/>
            <person name="Veneault-Fourrey C."/>
            <person name="LaButti K."/>
            <person name="Lindquist E.A."/>
            <person name="Lipzen A."/>
            <person name="Lundell T."/>
            <person name="Morin E."/>
            <person name="Murat C."/>
            <person name="Riley R."/>
            <person name="Ohm R."/>
            <person name="Sun H."/>
            <person name="Tunlid A."/>
            <person name="Henrissat B."/>
            <person name="Grigoriev I.V."/>
            <person name="Hibbett D.S."/>
            <person name="Martin F."/>
        </authorList>
    </citation>
    <scope>NUCLEOTIDE SEQUENCE [LARGE SCALE GENOMIC DNA]</scope>
    <source>
        <strain evidence="3">UH-Slu-Lm8-n1</strain>
    </source>
</reference>
<dbReference type="AlphaFoldDB" id="A0A0D0A632"/>
<keyword evidence="1" id="KW-0812">Transmembrane</keyword>
<evidence type="ECO:0000313" key="2">
    <source>
        <dbReference type="EMBL" id="KIK33689.1"/>
    </source>
</evidence>
<reference evidence="2 3" key="1">
    <citation type="submission" date="2014-04" db="EMBL/GenBank/DDBJ databases">
        <authorList>
            <consortium name="DOE Joint Genome Institute"/>
            <person name="Kuo A."/>
            <person name="Ruytinx J."/>
            <person name="Rineau F."/>
            <person name="Colpaert J."/>
            <person name="Kohler A."/>
            <person name="Nagy L.G."/>
            <person name="Floudas D."/>
            <person name="Copeland A."/>
            <person name="Barry K.W."/>
            <person name="Cichocki N."/>
            <person name="Veneault-Fourrey C."/>
            <person name="LaButti K."/>
            <person name="Lindquist E.A."/>
            <person name="Lipzen A."/>
            <person name="Lundell T."/>
            <person name="Morin E."/>
            <person name="Murat C."/>
            <person name="Sun H."/>
            <person name="Tunlid A."/>
            <person name="Henrissat B."/>
            <person name="Grigoriev I.V."/>
            <person name="Hibbett D.S."/>
            <person name="Martin F."/>
            <person name="Nordberg H.P."/>
            <person name="Cantor M.N."/>
            <person name="Hua S.X."/>
        </authorList>
    </citation>
    <scope>NUCLEOTIDE SEQUENCE [LARGE SCALE GENOMIC DNA]</scope>
    <source>
        <strain evidence="2 3">UH-Slu-Lm8-n1</strain>
    </source>
</reference>
<accession>A0A0D0A632</accession>